<reference evidence="13" key="1">
    <citation type="submission" date="2025-08" db="UniProtKB">
        <authorList>
            <consortium name="RefSeq"/>
        </authorList>
    </citation>
    <scope>IDENTIFICATION</scope>
    <source>
        <tissue evidence="13">Liver</tissue>
    </source>
</reference>
<feature type="transmembrane region" description="Helical" evidence="10">
    <location>
        <begin position="356"/>
        <end position="376"/>
    </location>
</feature>
<dbReference type="Gene3D" id="1.10.287.70">
    <property type="match status" value="1"/>
</dbReference>
<dbReference type="GO" id="GO:0005886">
    <property type="term" value="C:plasma membrane"/>
    <property type="evidence" value="ECO:0007669"/>
    <property type="project" value="TreeGrafter"/>
</dbReference>
<evidence type="ECO:0000256" key="7">
    <source>
        <dbReference type="ARBA" id="ARBA00023136"/>
    </source>
</evidence>
<dbReference type="Pfam" id="PF07885">
    <property type="entry name" value="Ion_trans_2"/>
    <property type="match status" value="2"/>
</dbReference>
<evidence type="ECO:0000256" key="10">
    <source>
        <dbReference type="SAM" id="Phobius"/>
    </source>
</evidence>
<dbReference type="RefSeq" id="XP_021091773.2">
    <property type="nucleotide sequence ID" value="XM_021236114.2"/>
</dbReference>
<evidence type="ECO:0000313" key="13">
    <source>
        <dbReference type="RefSeq" id="XP_021091773.2"/>
    </source>
</evidence>
<accession>A0A3Q0DG78</accession>
<feature type="domain" description="Potassium channel" evidence="11">
    <location>
        <begin position="102"/>
        <end position="159"/>
    </location>
</feature>
<feature type="transmembrane region" description="Helical" evidence="10">
    <location>
        <begin position="24"/>
        <end position="45"/>
    </location>
</feature>
<evidence type="ECO:0000259" key="11">
    <source>
        <dbReference type="Pfam" id="PF07885"/>
    </source>
</evidence>
<dbReference type="InterPro" id="IPR003280">
    <property type="entry name" value="2pore_dom_K_chnl"/>
</dbReference>
<feature type="transmembrane region" description="Helical" evidence="10">
    <location>
        <begin position="302"/>
        <end position="322"/>
    </location>
</feature>
<dbReference type="PRINTS" id="PR01333">
    <property type="entry name" value="2POREKCHANEL"/>
</dbReference>
<evidence type="ECO:0000256" key="2">
    <source>
        <dbReference type="ARBA" id="ARBA00022448"/>
    </source>
</evidence>
<comment type="similarity">
    <text evidence="9">Belongs to the two pore domain potassium channel (TC 1.A.1.8) family.</text>
</comment>
<comment type="subcellular location">
    <subcellularLocation>
        <location evidence="1">Membrane</location>
        <topology evidence="1">Multi-pass membrane protein</topology>
    </subcellularLocation>
</comment>
<dbReference type="GO" id="GO:0015271">
    <property type="term" value="F:outward rectifier potassium channel activity"/>
    <property type="evidence" value="ECO:0007669"/>
    <property type="project" value="TreeGrafter"/>
</dbReference>
<sequence>MEAEEPPEVLGKAKRRCHEALGKLLPGLCFLCCLVTYALVGAALFSAVEGRPDPEAEENPDLKNFLDDLCSILECNRTVVEGNRKALCKHLQQMNPQWFKAPADWSFLSALYFCCTVFSTVGYGHMYPVTRLGKLLCMLYALFGIPLMFLVLTDIGDTLATILSRAYNRLQALLCLPRAPSAPPWCSSLLLCRRPPDSNPGGCEAIPQIVISASADADELLDPQPCREPAPQSCSVELFERLVAREKQDRLQPPMQPMRPMETKSSSCPELNSCPQLTLGRLSCSILSNLDEVGQQVERLDVPLPVIALVIFAYISCAAAILPFWETELGFEDAFYFCFVTLTTIGFGDIKLSRPHFFLFFSIYIIVGMEIVFIAFKLMQNRILHAYKTLMLFFCKRDVSPPC</sequence>
<keyword evidence="4" id="KW-0630">Potassium</keyword>
<keyword evidence="2 9" id="KW-0813">Transport</keyword>
<evidence type="ECO:0000313" key="12">
    <source>
        <dbReference type="Proteomes" id="UP000886700"/>
    </source>
</evidence>
<feature type="transmembrane region" description="Helical" evidence="10">
    <location>
        <begin position="105"/>
        <end position="123"/>
    </location>
</feature>
<dbReference type="PANTHER" id="PTHR11003:SF346">
    <property type="entry name" value="POTASSIUM CHANNEL SUBFAMILY K MEMBER 18"/>
    <property type="match status" value="1"/>
</dbReference>
<keyword evidence="3 9" id="KW-0812">Transmembrane</keyword>
<gene>
    <name evidence="13" type="primary">Kcnk18</name>
</gene>
<dbReference type="PANTHER" id="PTHR11003">
    <property type="entry name" value="POTASSIUM CHANNEL, SUBFAMILY K"/>
    <property type="match status" value="1"/>
</dbReference>
<name>A0A3Q0DG78_MESAU</name>
<dbReference type="KEGG" id="maua:101836574"/>
<dbReference type="SUPFAM" id="SSF81324">
    <property type="entry name" value="Voltage-gated potassium channels"/>
    <property type="match status" value="2"/>
</dbReference>
<feature type="domain" description="Potassium channel" evidence="11">
    <location>
        <begin position="311"/>
        <end position="383"/>
    </location>
</feature>
<evidence type="ECO:0000256" key="6">
    <source>
        <dbReference type="ARBA" id="ARBA00023065"/>
    </source>
</evidence>
<evidence type="ECO:0000256" key="4">
    <source>
        <dbReference type="ARBA" id="ARBA00022958"/>
    </source>
</evidence>
<organism evidence="12 13">
    <name type="scientific">Mesocricetus auratus</name>
    <name type="common">Golden hamster</name>
    <dbReference type="NCBI Taxonomy" id="10036"/>
    <lineage>
        <taxon>Eukaryota</taxon>
        <taxon>Metazoa</taxon>
        <taxon>Chordata</taxon>
        <taxon>Craniata</taxon>
        <taxon>Vertebrata</taxon>
        <taxon>Euteleostomi</taxon>
        <taxon>Mammalia</taxon>
        <taxon>Eutheria</taxon>
        <taxon>Euarchontoglires</taxon>
        <taxon>Glires</taxon>
        <taxon>Rodentia</taxon>
        <taxon>Myomorpha</taxon>
        <taxon>Muroidea</taxon>
        <taxon>Cricetidae</taxon>
        <taxon>Cricetinae</taxon>
        <taxon>Mesocricetus</taxon>
    </lineage>
</organism>
<proteinExistence type="inferred from homology"/>
<protein>
    <submittedName>
        <fullName evidence="13">Potassium channel subfamily K member 18</fullName>
    </submittedName>
</protein>
<dbReference type="Proteomes" id="UP000886700">
    <property type="component" value="Unplaced"/>
</dbReference>
<evidence type="ECO:0000256" key="8">
    <source>
        <dbReference type="ARBA" id="ARBA00023303"/>
    </source>
</evidence>
<keyword evidence="12" id="KW-1185">Reference proteome</keyword>
<evidence type="ECO:0000256" key="5">
    <source>
        <dbReference type="ARBA" id="ARBA00022989"/>
    </source>
</evidence>
<keyword evidence="7 10" id="KW-0472">Membrane</keyword>
<evidence type="ECO:0000256" key="9">
    <source>
        <dbReference type="RuleBase" id="RU003857"/>
    </source>
</evidence>
<dbReference type="InterPro" id="IPR013099">
    <property type="entry name" value="K_chnl_dom"/>
</dbReference>
<dbReference type="AlphaFoldDB" id="A0A3Q0DG78"/>
<dbReference type="GeneID" id="101836574"/>
<keyword evidence="5 10" id="KW-1133">Transmembrane helix</keyword>
<evidence type="ECO:0000256" key="1">
    <source>
        <dbReference type="ARBA" id="ARBA00004141"/>
    </source>
</evidence>
<dbReference type="GO" id="GO:0022841">
    <property type="term" value="F:potassium ion leak channel activity"/>
    <property type="evidence" value="ECO:0007669"/>
    <property type="project" value="TreeGrafter"/>
</dbReference>
<dbReference type="GO" id="GO:0030322">
    <property type="term" value="P:stabilization of membrane potential"/>
    <property type="evidence" value="ECO:0007669"/>
    <property type="project" value="TreeGrafter"/>
</dbReference>
<keyword evidence="6 9" id="KW-0406">Ion transport</keyword>
<evidence type="ECO:0000256" key="3">
    <source>
        <dbReference type="ARBA" id="ARBA00022692"/>
    </source>
</evidence>
<feature type="transmembrane region" description="Helical" evidence="10">
    <location>
        <begin position="135"/>
        <end position="153"/>
    </location>
</feature>
<keyword evidence="8 9" id="KW-0407">Ion channel</keyword>